<dbReference type="GO" id="GO:0022857">
    <property type="term" value="F:transmembrane transporter activity"/>
    <property type="evidence" value="ECO:0007669"/>
    <property type="project" value="TreeGrafter"/>
</dbReference>
<dbReference type="GO" id="GO:0005886">
    <property type="term" value="C:plasma membrane"/>
    <property type="evidence" value="ECO:0007669"/>
    <property type="project" value="TreeGrafter"/>
</dbReference>
<dbReference type="EMBL" id="VSSQ01023798">
    <property type="protein sequence ID" value="MPM70937.1"/>
    <property type="molecule type" value="Genomic_DNA"/>
</dbReference>
<dbReference type="InterPro" id="IPR027417">
    <property type="entry name" value="P-loop_NTPase"/>
</dbReference>
<keyword evidence="1" id="KW-0132">Cell division</keyword>
<dbReference type="PANTHER" id="PTHR24220">
    <property type="entry name" value="IMPORT ATP-BINDING PROTEIN"/>
    <property type="match status" value="1"/>
</dbReference>
<dbReference type="InterPro" id="IPR015854">
    <property type="entry name" value="ABC_transpr_LolD-like"/>
</dbReference>
<keyword evidence="1" id="KW-0547">Nucleotide-binding</keyword>
<dbReference type="Gene3D" id="3.40.50.300">
    <property type="entry name" value="P-loop containing nucleotide triphosphate hydrolases"/>
    <property type="match status" value="1"/>
</dbReference>
<comment type="caution">
    <text evidence="1">The sequence shown here is derived from an EMBL/GenBank/DDBJ whole genome shotgun (WGS) entry which is preliminary data.</text>
</comment>
<keyword evidence="1" id="KW-0067">ATP-binding</keyword>
<organism evidence="1">
    <name type="scientific">bioreactor metagenome</name>
    <dbReference type="NCBI Taxonomy" id="1076179"/>
    <lineage>
        <taxon>unclassified sequences</taxon>
        <taxon>metagenomes</taxon>
        <taxon>ecological metagenomes</taxon>
    </lineage>
</organism>
<proteinExistence type="predicted"/>
<evidence type="ECO:0000313" key="1">
    <source>
        <dbReference type="EMBL" id="MPM70937.1"/>
    </source>
</evidence>
<dbReference type="GO" id="GO:0051301">
    <property type="term" value="P:cell division"/>
    <property type="evidence" value="ECO:0007669"/>
    <property type="project" value="UniProtKB-KW"/>
</dbReference>
<reference evidence="1" key="1">
    <citation type="submission" date="2019-08" db="EMBL/GenBank/DDBJ databases">
        <authorList>
            <person name="Kucharzyk K."/>
            <person name="Murdoch R.W."/>
            <person name="Higgins S."/>
            <person name="Loffler F."/>
        </authorList>
    </citation>
    <scope>NUCLEOTIDE SEQUENCE</scope>
</reference>
<name>A0A645C0T3_9ZZZZ</name>
<sequence>MADEPTGNLDPENSWNLVKLLKDINQKNNTTIIMTTHNYEIVDALGKRKIEIVNGEIKKDPSKIIHKVIHSSKKNEHN</sequence>
<dbReference type="AlphaFoldDB" id="A0A645C0T3"/>
<dbReference type="GO" id="GO:0005524">
    <property type="term" value="F:ATP binding"/>
    <property type="evidence" value="ECO:0007669"/>
    <property type="project" value="UniProtKB-KW"/>
</dbReference>
<gene>
    <name evidence="1" type="primary">ftsE_24</name>
    <name evidence="1" type="ORF">SDC9_117899</name>
</gene>
<accession>A0A645C0T3</accession>
<dbReference type="SUPFAM" id="SSF52540">
    <property type="entry name" value="P-loop containing nucleoside triphosphate hydrolases"/>
    <property type="match status" value="1"/>
</dbReference>
<dbReference type="PANTHER" id="PTHR24220:SF470">
    <property type="entry name" value="CELL DIVISION ATP-BINDING PROTEIN FTSE"/>
    <property type="match status" value="1"/>
</dbReference>
<protein>
    <submittedName>
        <fullName evidence="1">Cell division ATP-binding protein FtsE</fullName>
    </submittedName>
</protein>
<keyword evidence="1" id="KW-0131">Cell cycle</keyword>